<sequence>MAKKARIIGTGSALPERVLTNYDLEKMVDTSDEWIVERTGIKERRIADEKTATSDLGLLASKRAIEDAKIDLKEIEIILVGTASPDMLFPSTGCVVQSKLGLENIPALDVSAACSGFLYGLEMARALLESGMYNTLLLLGAETLSKLVDWTDRSTCVLLADGAGACVMKLLNGERGILSTFAAANGSLGKLLYLPAGGSRNPASVETVEKRMHYIKMKGNEVFKHAVRAMVSGGQIALERAGLTAADVDLFIPHQANIRIIKAAAKRLRVPEEKVYTNIHRVGNTSAASIAICIDEANKKGRLKEGDIVLLDCFGGGLTWASAVIRW</sequence>
<dbReference type="Pfam" id="PF08545">
    <property type="entry name" value="ACP_syn_III"/>
    <property type="match status" value="1"/>
</dbReference>
<dbReference type="Gene3D" id="3.40.47.10">
    <property type="match status" value="1"/>
</dbReference>
<comment type="catalytic activity">
    <reaction evidence="9">
        <text>malonyl-[ACP] + acetyl-CoA + H(+) = 3-oxobutanoyl-[ACP] + CO2 + CoA</text>
        <dbReference type="Rhea" id="RHEA:12080"/>
        <dbReference type="Rhea" id="RHEA-COMP:9623"/>
        <dbReference type="Rhea" id="RHEA-COMP:9625"/>
        <dbReference type="ChEBI" id="CHEBI:15378"/>
        <dbReference type="ChEBI" id="CHEBI:16526"/>
        <dbReference type="ChEBI" id="CHEBI:57287"/>
        <dbReference type="ChEBI" id="CHEBI:57288"/>
        <dbReference type="ChEBI" id="CHEBI:78449"/>
        <dbReference type="ChEBI" id="CHEBI:78450"/>
        <dbReference type="EC" id="2.3.1.180"/>
    </reaction>
    <physiologicalReaction direction="left-to-right" evidence="9">
        <dbReference type="Rhea" id="RHEA:12081"/>
    </physiologicalReaction>
</comment>
<feature type="active site" evidence="10">
    <location>
        <position position="254"/>
    </location>
</feature>
<evidence type="ECO:0000256" key="7">
    <source>
        <dbReference type="ARBA" id="ARBA00023098"/>
    </source>
</evidence>
<evidence type="ECO:0000256" key="3">
    <source>
        <dbReference type="ARBA" id="ARBA00012333"/>
    </source>
</evidence>
<evidence type="ECO:0000256" key="9">
    <source>
        <dbReference type="ARBA" id="ARBA00051096"/>
    </source>
</evidence>
<comment type="pathway">
    <text evidence="1 10">Lipid metabolism; fatty acid biosynthesis.</text>
</comment>
<comment type="subunit">
    <text evidence="10">Homodimer.</text>
</comment>
<comment type="caution">
    <text evidence="13">The sequence shown here is derived from an EMBL/GenBank/DDBJ whole genome shotgun (WGS) entry which is preliminary data.</text>
</comment>
<evidence type="ECO:0000256" key="6">
    <source>
        <dbReference type="ARBA" id="ARBA00022832"/>
    </source>
</evidence>
<accession>A0A523XSR8</accession>
<dbReference type="InterPro" id="IPR004655">
    <property type="entry name" value="FabH"/>
</dbReference>
<comment type="domain">
    <text evidence="10">The last Arg residue of the ACP-binding site is essential for the weak association between ACP/AcpP and FabH.</text>
</comment>
<feature type="domain" description="Beta-ketoacyl-[acyl-carrier-protein] synthase III C-terminal" evidence="11">
    <location>
        <begin position="238"/>
        <end position="327"/>
    </location>
</feature>
<comment type="subcellular location">
    <subcellularLocation>
        <location evidence="10">Cytoplasm</location>
    </subcellularLocation>
</comment>
<dbReference type="EC" id="2.3.1.180" evidence="3 10"/>
<feature type="domain" description="Beta-ketoacyl-[acyl-carrier-protein] synthase III N-terminal" evidence="12">
    <location>
        <begin position="108"/>
        <end position="186"/>
    </location>
</feature>
<evidence type="ECO:0000256" key="2">
    <source>
        <dbReference type="ARBA" id="ARBA00008642"/>
    </source>
</evidence>
<keyword evidence="7 10" id="KW-0443">Lipid metabolism</keyword>
<gene>
    <name evidence="10" type="primary">fabH</name>
    <name evidence="13" type="ORF">E3J38_02365</name>
</gene>
<keyword evidence="4 10" id="KW-0444">Lipid biosynthesis</keyword>
<dbReference type="InterPro" id="IPR013751">
    <property type="entry name" value="ACP_syn_III_N"/>
</dbReference>
<dbReference type="GO" id="GO:0033818">
    <property type="term" value="F:beta-ketoacyl-acyl-carrier-protein synthase III activity"/>
    <property type="evidence" value="ECO:0007669"/>
    <property type="project" value="UniProtKB-UniRule"/>
</dbReference>
<feature type="region of interest" description="ACP-binding" evidence="10">
    <location>
        <begin position="255"/>
        <end position="259"/>
    </location>
</feature>
<dbReference type="SUPFAM" id="SSF53901">
    <property type="entry name" value="Thiolase-like"/>
    <property type="match status" value="1"/>
</dbReference>
<keyword evidence="10" id="KW-0511">Multifunctional enzyme</keyword>
<feature type="active site" evidence="10">
    <location>
        <position position="284"/>
    </location>
</feature>
<evidence type="ECO:0000256" key="10">
    <source>
        <dbReference type="HAMAP-Rule" id="MF_01815"/>
    </source>
</evidence>
<dbReference type="UniPathway" id="UPA00094"/>
<evidence type="ECO:0000256" key="8">
    <source>
        <dbReference type="ARBA" id="ARBA00023160"/>
    </source>
</evidence>
<evidence type="ECO:0000259" key="12">
    <source>
        <dbReference type="Pfam" id="PF08545"/>
    </source>
</evidence>
<dbReference type="GO" id="GO:0005737">
    <property type="term" value="C:cytoplasm"/>
    <property type="evidence" value="ECO:0007669"/>
    <property type="project" value="UniProtKB-SubCell"/>
</dbReference>
<evidence type="ECO:0000256" key="5">
    <source>
        <dbReference type="ARBA" id="ARBA00022679"/>
    </source>
</evidence>
<dbReference type="PANTHER" id="PTHR43091">
    <property type="entry name" value="3-OXOACYL-[ACYL-CARRIER-PROTEIN] SYNTHASE"/>
    <property type="match status" value="1"/>
</dbReference>
<reference evidence="13 14" key="1">
    <citation type="submission" date="2019-03" db="EMBL/GenBank/DDBJ databases">
        <title>Metabolic potential of uncultured bacteria and archaea associated with petroleum seepage in deep-sea sediments.</title>
        <authorList>
            <person name="Dong X."/>
            <person name="Hubert C."/>
        </authorList>
    </citation>
    <scope>NUCLEOTIDE SEQUENCE [LARGE SCALE GENOMIC DNA]</scope>
    <source>
        <strain evidence="13">E29_bin36</strain>
    </source>
</reference>
<dbReference type="PANTHER" id="PTHR43091:SF1">
    <property type="entry name" value="BETA-KETOACYL-[ACYL-CARRIER-PROTEIN] SYNTHASE III, CHLOROPLASTIC"/>
    <property type="match status" value="1"/>
</dbReference>
<protein>
    <recommendedName>
        <fullName evidence="3 10">Beta-ketoacyl-[acyl-carrier-protein] synthase III</fullName>
        <shortName evidence="10">Beta-ketoacyl-ACP synthase III</shortName>
        <shortName evidence="10">KAS III</shortName>
        <ecNumber evidence="3 10">2.3.1.180</ecNumber>
    </recommendedName>
    <alternativeName>
        <fullName evidence="10">3-oxoacyl-[acyl-carrier-protein] synthase 3</fullName>
    </alternativeName>
    <alternativeName>
        <fullName evidence="10">3-oxoacyl-[acyl-carrier-protein] synthase III</fullName>
    </alternativeName>
</protein>
<dbReference type="GO" id="GO:0004315">
    <property type="term" value="F:3-oxoacyl-[acyl-carrier-protein] synthase activity"/>
    <property type="evidence" value="ECO:0007669"/>
    <property type="project" value="InterPro"/>
</dbReference>
<keyword evidence="6 10" id="KW-0276">Fatty acid metabolism</keyword>
<keyword evidence="8 10" id="KW-0275">Fatty acid biosynthesis</keyword>
<evidence type="ECO:0000259" key="11">
    <source>
        <dbReference type="Pfam" id="PF08541"/>
    </source>
</evidence>
<proteinExistence type="inferred from homology"/>
<evidence type="ECO:0000256" key="4">
    <source>
        <dbReference type="ARBA" id="ARBA00022516"/>
    </source>
</evidence>
<evidence type="ECO:0000256" key="1">
    <source>
        <dbReference type="ARBA" id="ARBA00005194"/>
    </source>
</evidence>
<dbReference type="NCBIfam" id="NF006829">
    <property type="entry name" value="PRK09352.1"/>
    <property type="match status" value="1"/>
</dbReference>
<dbReference type="HAMAP" id="MF_01815">
    <property type="entry name" value="FabH"/>
    <property type="match status" value="1"/>
</dbReference>
<dbReference type="CDD" id="cd00830">
    <property type="entry name" value="KAS_III"/>
    <property type="match status" value="1"/>
</dbReference>
<dbReference type="EMBL" id="SOIP01000145">
    <property type="protein sequence ID" value="TET82305.1"/>
    <property type="molecule type" value="Genomic_DNA"/>
</dbReference>
<keyword evidence="10" id="KW-0012">Acyltransferase</keyword>
<keyword evidence="10" id="KW-0963">Cytoplasm</keyword>
<keyword evidence="5 10" id="KW-0808">Transferase</keyword>
<dbReference type="Pfam" id="PF08541">
    <property type="entry name" value="ACP_syn_III_C"/>
    <property type="match status" value="1"/>
</dbReference>
<evidence type="ECO:0000313" key="14">
    <source>
        <dbReference type="Proteomes" id="UP000315534"/>
    </source>
</evidence>
<dbReference type="AlphaFoldDB" id="A0A523XSR8"/>
<dbReference type="Proteomes" id="UP000315534">
    <property type="component" value="Unassembled WGS sequence"/>
</dbReference>
<dbReference type="InterPro" id="IPR016039">
    <property type="entry name" value="Thiolase-like"/>
</dbReference>
<dbReference type="InterPro" id="IPR013747">
    <property type="entry name" value="ACP_syn_III_C"/>
</dbReference>
<dbReference type="GO" id="GO:0006633">
    <property type="term" value="P:fatty acid biosynthetic process"/>
    <property type="evidence" value="ECO:0007669"/>
    <property type="project" value="UniProtKB-UniRule"/>
</dbReference>
<organism evidence="13 14">
    <name type="scientific">candidate division TA06 bacterium</name>
    <dbReference type="NCBI Taxonomy" id="2250710"/>
    <lineage>
        <taxon>Bacteria</taxon>
        <taxon>Bacteria division TA06</taxon>
    </lineage>
</organism>
<dbReference type="NCBIfam" id="TIGR00747">
    <property type="entry name" value="fabH"/>
    <property type="match status" value="1"/>
</dbReference>
<evidence type="ECO:0000313" key="13">
    <source>
        <dbReference type="EMBL" id="TET82305.1"/>
    </source>
</evidence>
<dbReference type="FunFam" id="3.40.47.10:FF:000004">
    <property type="entry name" value="3-oxoacyl-[acyl-carrier-protein] synthase 3"/>
    <property type="match status" value="1"/>
</dbReference>
<comment type="function">
    <text evidence="10">Catalyzes the condensation reaction of fatty acid synthesis by the addition to an acyl acceptor of two carbons from malonyl-ACP. Catalyzes the first condensation reaction which initiates fatty acid synthesis and may therefore play a role in governing the total rate of fatty acid production. Possesses both acetoacetyl-ACP synthase and acetyl transacylase activities. Its substrate specificity determines the biosynthesis of branched-chain and/or straight-chain of fatty acids.</text>
</comment>
<comment type="similarity">
    <text evidence="2 10">Belongs to the thiolase-like superfamily. FabH family.</text>
</comment>
<feature type="active site" evidence="10">
    <location>
        <position position="114"/>
    </location>
</feature>
<name>A0A523XSR8_UNCT6</name>